<dbReference type="SUPFAM" id="SSF75304">
    <property type="entry name" value="Amidase signature (AS) enzymes"/>
    <property type="match status" value="1"/>
</dbReference>
<feature type="domain" description="Amidase" evidence="2">
    <location>
        <begin position="31"/>
        <end position="422"/>
    </location>
</feature>
<feature type="compositionally biased region" description="Polar residues" evidence="1">
    <location>
        <begin position="128"/>
        <end position="140"/>
    </location>
</feature>
<evidence type="ECO:0000259" key="2">
    <source>
        <dbReference type="Pfam" id="PF01425"/>
    </source>
</evidence>
<evidence type="ECO:0000313" key="3">
    <source>
        <dbReference type="EMBL" id="CAG9998510.1"/>
    </source>
</evidence>
<dbReference type="Gene3D" id="3.90.1300.10">
    <property type="entry name" value="Amidase signature (AS) domain"/>
    <property type="match status" value="1"/>
</dbReference>
<evidence type="ECO:0000313" key="4">
    <source>
        <dbReference type="Proteomes" id="UP000754883"/>
    </source>
</evidence>
<dbReference type="InterPro" id="IPR036928">
    <property type="entry name" value="AS_sf"/>
</dbReference>
<dbReference type="AlphaFoldDB" id="A0A9N9UTP1"/>
<dbReference type="InterPro" id="IPR000120">
    <property type="entry name" value="Amidase"/>
</dbReference>
<feature type="region of interest" description="Disordered" evidence="1">
    <location>
        <begin position="128"/>
        <end position="151"/>
    </location>
</feature>
<dbReference type="Pfam" id="PF01425">
    <property type="entry name" value="Amidase"/>
    <property type="match status" value="1"/>
</dbReference>
<dbReference type="OrthoDB" id="6428749at2759"/>
<evidence type="ECO:0000256" key="1">
    <source>
        <dbReference type="SAM" id="MobiDB-lite"/>
    </source>
</evidence>
<proteinExistence type="predicted"/>
<dbReference type="InterPro" id="IPR023631">
    <property type="entry name" value="Amidase_dom"/>
</dbReference>
<dbReference type="Proteomes" id="UP000754883">
    <property type="component" value="Unassembled WGS sequence"/>
</dbReference>
<name>A0A9N9UTP1_9HYPO</name>
<comment type="caution">
    <text evidence="3">The sequence shown here is derived from an EMBL/GenBank/DDBJ whole genome shotgun (WGS) entry which is preliminary data.</text>
</comment>
<dbReference type="GO" id="GO:0003824">
    <property type="term" value="F:catalytic activity"/>
    <property type="evidence" value="ECO:0007669"/>
    <property type="project" value="InterPro"/>
</dbReference>
<protein>
    <recommendedName>
        <fullName evidence="2">Amidase domain-containing protein</fullName>
    </recommendedName>
</protein>
<dbReference type="PANTHER" id="PTHR11895">
    <property type="entry name" value="TRANSAMIDASE"/>
    <property type="match status" value="1"/>
</dbReference>
<keyword evidence="4" id="KW-1185">Reference proteome</keyword>
<dbReference type="PANTHER" id="PTHR11895:SF7">
    <property type="entry name" value="GLUTAMYL-TRNA(GLN) AMIDOTRANSFERASE SUBUNIT A, MITOCHONDRIAL"/>
    <property type="match status" value="1"/>
</dbReference>
<accession>A0A9N9UTP1</accession>
<gene>
    <name evidence="3" type="ORF">CBYS24578_00015230</name>
</gene>
<dbReference type="EMBL" id="CABFNO020001547">
    <property type="protein sequence ID" value="CAG9998510.1"/>
    <property type="molecule type" value="Genomic_DNA"/>
</dbReference>
<organism evidence="3 4">
    <name type="scientific">Clonostachys byssicola</name>
    <dbReference type="NCBI Taxonomy" id="160290"/>
    <lineage>
        <taxon>Eukaryota</taxon>
        <taxon>Fungi</taxon>
        <taxon>Dikarya</taxon>
        <taxon>Ascomycota</taxon>
        <taxon>Pezizomycotina</taxon>
        <taxon>Sordariomycetes</taxon>
        <taxon>Hypocreomycetidae</taxon>
        <taxon>Hypocreales</taxon>
        <taxon>Bionectriaceae</taxon>
        <taxon>Clonostachys</taxon>
    </lineage>
</organism>
<sequence length="443" mass="47707">MVSSLPFLTSTQVLSLLRENTISVEAYAVSLLERIEERDGIVKAWTYLDSAFVLAQARALDNIPQHERGPLHGLAVGVKDVMNTKDLPTEFGSPIYRGHQPGFDSSAVAILRAAGALIFGKTTTTEFTEANSGPNTTNPWDPTRTPGGSSCGSAAAVADFHVPLGLGTQTGGSIIRPASYTGVFAMKPTHGAISTEGQKAFAPTFDTFGFFARSVEDLQLLADIFGLKDDEHPRDMSLKEISVAIMKTPMWSQAGPGTVAAMEKAAAILREGVIEVTEVPFTDESSDPDALEGIQHKIIRGEAQAAFLREYRVDKANLSPEVCRLVENHSNYTRKEIVEASDVYSQMRHSMNKLAENYSVILTPSAVDEAPLGLGDMGAATFNTMWTGFHMPVINIPAFVGVNGMPVGVSLVAPRFRDQHLLRVSKIVGDLLMAEGGCKPRVS</sequence>
<reference evidence="3" key="1">
    <citation type="submission" date="2021-10" db="EMBL/GenBank/DDBJ databases">
        <authorList>
            <person name="Piombo E."/>
        </authorList>
    </citation>
    <scope>NUCLEOTIDE SEQUENCE</scope>
</reference>